<evidence type="ECO:0000256" key="12">
    <source>
        <dbReference type="ARBA" id="ARBA00023012"/>
    </source>
</evidence>
<evidence type="ECO:0000313" key="17">
    <source>
        <dbReference type="EMBL" id="BCD95950.1"/>
    </source>
</evidence>
<organism evidence="17 18">
    <name type="scientific">Marinagarivorans cellulosilyticus</name>
    <dbReference type="NCBI Taxonomy" id="2721545"/>
    <lineage>
        <taxon>Bacteria</taxon>
        <taxon>Pseudomonadati</taxon>
        <taxon>Pseudomonadota</taxon>
        <taxon>Gammaproteobacteria</taxon>
        <taxon>Cellvibrionales</taxon>
        <taxon>Cellvibrionaceae</taxon>
        <taxon>Marinagarivorans</taxon>
    </lineage>
</organism>
<evidence type="ECO:0000256" key="14">
    <source>
        <dbReference type="SAM" id="Phobius"/>
    </source>
</evidence>
<proteinExistence type="predicted"/>
<dbReference type="Gene3D" id="1.10.287.130">
    <property type="match status" value="1"/>
</dbReference>
<keyword evidence="13 14" id="KW-0472">Membrane</keyword>
<dbReference type="Pfam" id="PF00512">
    <property type="entry name" value="HisKA"/>
    <property type="match status" value="1"/>
</dbReference>
<evidence type="ECO:0000256" key="2">
    <source>
        <dbReference type="ARBA" id="ARBA00004651"/>
    </source>
</evidence>
<dbReference type="SMART" id="SM00388">
    <property type="entry name" value="HisKA"/>
    <property type="match status" value="1"/>
</dbReference>
<evidence type="ECO:0000256" key="9">
    <source>
        <dbReference type="ARBA" id="ARBA00022777"/>
    </source>
</evidence>
<dbReference type="CDD" id="cd00082">
    <property type="entry name" value="HisKA"/>
    <property type="match status" value="1"/>
</dbReference>
<dbReference type="InterPro" id="IPR005467">
    <property type="entry name" value="His_kinase_dom"/>
</dbReference>
<dbReference type="SUPFAM" id="SSF47384">
    <property type="entry name" value="Homodimeric domain of signal transducing histidine kinase"/>
    <property type="match status" value="1"/>
</dbReference>
<protein>
    <recommendedName>
        <fullName evidence="3">histidine kinase</fullName>
        <ecNumber evidence="3">2.7.13.3</ecNumber>
    </recommendedName>
</protein>
<feature type="transmembrane region" description="Helical" evidence="14">
    <location>
        <begin position="189"/>
        <end position="208"/>
    </location>
</feature>
<dbReference type="EMBL" id="AP023086">
    <property type="protein sequence ID" value="BCD95950.1"/>
    <property type="molecule type" value="Genomic_DNA"/>
</dbReference>
<name>A0AAN1WE58_9GAMM</name>
<dbReference type="InterPro" id="IPR036890">
    <property type="entry name" value="HATPase_C_sf"/>
</dbReference>
<feature type="transmembrane region" description="Helical" evidence="14">
    <location>
        <begin position="162"/>
        <end position="183"/>
    </location>
</feature>
<dbReference type="Pfam" id="PF00672">
    <property type="entry name" value="HAMP"/>
    <property type="match status" value="1"/>
</dbReference>
<evidence type="ECO:0000256" key="5">
    <source>
        <dbReference type="ARBA" id="ARBA00022553"/>
    </source>
</evidence>
<evidence type="ECO:0000256" key="1">
    <source>
        <dbReference type="ARBA" id="ARBA00000085"/>
    </source>
</evidence>
<evidence type="ECO:0000259" key="15">
    <source>
        <dbReference type="PROSITE" id="PS50109"/>
    </source>
</evidence>
<feature type="transmembrane region" description="Helical" evidence="14">
    <location>
        <begin position="6"/>
        <end position="30"/>
    </location>
</feature>
<evidence type="ECO:0000256" key="8">
    <source>
        <dbReference type="ARBA" id="ARBA00022741"/>
    </source>
</evidence>
<dbReference type="SMART" id="SM00387">
    <property type="entry name" value="HATPase_c"/>
    <property type="match status" value="1"/>
</dbReference>
<keyword evidence="12" id="KW-0902">Two-component regulatory system</keyword>
<dbReference type="PRINTS" id="PR00344">
    <property type="entry name" value="BCTRLSENSOR"/>
</dbReference>
<dbReference type="GO" id="GO:0005886">
    <property type="term" value="C:plasma membrane"/>
    <property type="evidence" value="ECO:0007669"/>
    <property type="project" value="UniProtKB-SubCell"/>
</dbReference>
<dbReference type="AlphaFoldDB" id="A0AAN1WE58"/>
<evidence type="ECO:0000256" key="4">
    <source>
        <dbReference type="ARBA" id="ARBA00022475"/>
    </source>
</evidence>
<dbReference type="CDD" id="cd06225">
    <property type="entry name" value="HAMP"/>
    <property type="match status" value="1"/>
</dbReference>
<keyword evidence="11 14" id="KW-1133">Transmembrane helix</keyword>
<dbReference type="InterPro" id="IPR003594">
    <property type="entry name" value="HATPase_dom"/>
</dbReference>
<evidence type="ECO:0000256" key="13">
    <source>
        <dbReference type="ARBA" id="ARBA00023136"/>
    </source>
</evidence>
<keyword evidence="18" id="KW-1185">Reference proteome</keyword>
<keyword evidence="6 17" id="KW-0808">Transferase</keyword>
<keyword evidence="7 14" id="KW-0812">Transmembrane</keyword>
<keyword evidence="4" id="KW-1003">Cell membrane</keyword>
<evidence type="ECO:0000256" key="6">
    <source>
        <dbReference type="ARBA" id="ARBA00022679"/>
    </source>
</evidence>
<dbReference type="KEGG" id="marq:MARGE09_P0149"/>
<dbReference type="Gene3D" id="6.10.340.10">
    <property type="match status" value="1"/>
</dbReference>
<evidence type="ECO:0000256" key="7">
    <source>
        <dbReference type="ARBA" id="ARBA00022692"/>
    </source>
</evidence>
<dbReference type="SMART" id="SM00304">
    <property type="entry name" value="HAMP"/>
    <property type="match status" value="1"/>
</dbReference>
<evidence type="ECO:0000259" key="16">
    <source>
        <dbReference type="PROSITE" id="PS50885"/>
    </source>
</evidence>
<feature type="domain" description="Histidine kinase" evidence="15">
    <location>
        <begin position="270"/>
        <end position="482"/>
    </location>
</feature>
<accession>A0AAN1WE58</accession>
<sequence>MKIKIAYKIISLNLGIIAFLMILFSTFSYFSSRSMFSDALNGIDDDVIEFLAEDLSQHHTSHGNWDVLVASPELWEKIINERFFAVFFARIEEARQRMTEEERTYVDEMAAKSTAPQPKWEFPFGTFLQRSTLLDKDKNVVIPAEIATQDVNYQKIKVQGQVVGWVGVGTINVNALPLANYFYQQQMHIMFWVVIIGGVIASLVSIFLSHQITSPIKKLTVGAKEIAKRNYLNSIEVDSRDELKELANSFNALSHELYLFEQRQKQWLGDIAHELRTPVAILIAEISAICDNLTKCDIESVSSLKQDVLQIQRLVEDLHELSRLDEEGLSFVKAPFDFIELLKLQLMHFDHKFKRRDLTVHFSTEETSPLVIGDSDRVTQVLHNLFDNCAKYTEVGGTVWVSFVQYSEYSELLIEDSGPGVSDDSLHRLFDRLYRESPSRSGSGAGLGLAICKKIVITHDWQIKAERSQYGGLLVRLTMGHL</sequence>
<dbReference type="Proteomes" id="UP001320119">
    <property type="component" value="Chromosome"/>
</dbReference>
<gene>
    <name evidence="17" type="ORF">MARGE09_P0149</name>
</gene>
<dbReference type="InterPro" id="IPR003660">
    <property type="entry name" value="HAMP_dom"/>
</dbReference>
<dbReference type="GO" id="GO:0000155">
    <property type="term" value="F:phosphorelay sensor kinase activity"/>
    <property type="evidence" value="ECO:0007669"/>
    <property type="project" value="InterPro"/>
</dbReference>
<dbReference type="InterPro" id="IPR004358">
    <property type="entry name" value="Sig_transdc_His_kin-like_C"/>
</dbReference>
<evidence type="ECO:0000256" key="11">
    <source>
        <dbReference type="ARBA" id="ARBA00022989"/>
    </source>
</evidence>
<keyword evidence="8" id="KW-0547">Nucleotide-binding</keyword>
<comment type="subcellular location">
    <subcellularLocation>
        <location evidence="2">Cell membrane</location>
        <topology evidence="2">Multi-pass membrane protein</topology>
    </subcellularLocation>
</comment>
<dbReference type="SUPFAM" id="SSF55874">
    <property type="entry name" value="ATPase domain of HSP90 chaperone/DNA topoisomerase II/histidine kinase"/>
    <property type="match status" value="1"/>
</dbReference>
<dbReference type="InterPro" id="IPR036097">
    <property type="entry name" value="HisK_dim/P_sf"/>
</dbReference>
<dbReference type="InterPro" id="IPR003661">
    <property type="entry name" value="HisK_dim/P_dom"/>
</dbReference>
<keyword evidence="10" id="KW-0067">ATP-binding</keyword>
<dbReference type="GO" id="GO:0005524">
    <property type="term" value="F:ATP binding"/>
    <property type="evidence" value="ECO:0007669"/>
    <property type="project" value="UniProtKB-KW"/>
</dbReference>
<evidence type="ECO:0000256" key="10">
    <source>
        <dbReference type="ARBA" id="ARBA00022840"/>
    </source>
</evidence>
<dbReference type="Pfam" id="PF02518">
    <property type="entry name" value="HATPase_c"/>
    <property type="match status" value="1"/>
</dbReference>
<dbReference type="PANTHER" id="PTHR45528:SF1">
    <property type="entry name" value="SENSOR HISTIDINE KINASE CPXA"/>
    <property type="match status" value="1"/>
</dbReference>
<feature type="domain" description="HAMP" evidence="16">
    <location>
        <begin position="210"/>
        <end position="262"/>
    </location>
</feature>
<evidence type="ECO:0000256" key="3">
    <source>
        <dbReference type="ARBA" id="ARBA00012438"/>
    </source>
</evidence>
<dbReference type="InterPro" id="IPR050398">
    <property type="entry name" value="HssS/ArlS-like"/>
</dbReference>
<keyword evidence="9 17" id="KW-0418">Kinase</keyword>
<keyword evidence="5" id="KW-0597">Phosphoprotein</keyword>
<dbReference type="Gene3D" id="3.30.565.10">
    <property type="entry name" value="Histidine kinase-like ATPase, C-terminal domain"/>
    <property type="match status" value="1"/>
</dbReference>
<evidence type="ECO:0000313" key="18">
    <source>
        <dbReference type="Proteomes" id="UP001320119"/>
    </source>
</evidence>
<dbReference type="EC" id="2.7.13.3" evidence="3"/>
<comment type="catalytic activity">
    <reaction evidence="1">
        <text>ATP + protein L-histidine = ADP + protein N-phospho-L-histidine.</text>
        <dbReference type="EC" id="2.7.13.3"/>
    </reaction>
</comment>
<dbReference type="SUPFAM" id="SSF158472">
    <property type="entry name" value="HAMP domain-like"/>
    <property type="match status" value="1"/>
</dbReference>
<dbReference type="PROSITE" id="PS50109">
    <property type="entry name" value="HIS_KIN"/>
    <property type="match status" value="1"/>
</dbReference>
<reference evidence="17 18" key="1">
    <citation type="journal article" date="2022" name="IScience">
        <title>An ultrasensitive nanofiber-based assay for enzymatic hydrolysis and deep-sea microbial degradation of cellulose.</title>
        <authorList>
            <person name="Tsudome M."/>
            <person name="Tachioka M."/>
            <person name="Miyazaki M."/>
            <person name="Uchimura K."/>
            <person name="Tsuda M."/>
            <person name="Takaki Y."/>
            <person name="Deguchi S."/>
        </authorList>
    </citation>
    <scope>NUCLEOTIDE SEQUENCE [LARGE SCALE GENOMIC DNA]</scope>
    <source>
        <strain evidence="17 18">GE09</strain>
    </source>
</reference>
<dbReference type="RefSeq" id="WP_236985462.1">
    <property type="nucleotide sequence ID" value="NZ_AP023086.1"/>
</dbReference>
<dbReference type="PROSITE" id="PS50885">
    <property type="entry name" value="HAMP"/>
    <property type="match status" value="1"/>
</dbReference>
<dbReference type="PANTHER" id="PTHR45528">
    <property type="entry name" value="SENSOR HISTIDINE KINASE CPXA"/>
    <property type="match status" value="1"/>
</dbReference>